<dbReference type="Pfam" id="PF05506">
    <property type="entry name" value="PLipase_C_C"/>
    <property type="match status" value="1"/>
</dbReference>
<proteinExistence type="predicted"/>
<name>A0A6S5RPV2_9GAMM</name>
<accession>A0A6S5RPV2</accession>
<gene>
    <name evidence="2" type="ORF">WP8S17C03_27790</name>
</gene>
<evidence type="ECO:0000313" key="3">
    <source>
        <dbReference type="Proteomes" id="UP000515591"/>
    </source>
</evidence>
<evidence type="ECO:0000259" key="1">
    <source>
        <dbReference type="Pfam" id="PF05506"/>
    </source>
</evidence>
<dbReference type="AlphaFoldDB" id="A0A6S5RPV2"/>
<dbReference type="GO" id="GO:0016042">
    <property type="term" value="P:lipid catabolic process"/>
    <property type="evidence" value="ECO:0007669"/>
    <property type="project" value="InterPro"/>
</dbReference>
<organism evidence="2 3">
    <name type="scientific">Metapseudomonas otitidis</name>
    <dbReference type="NCBI Taxonomy" id="319939"/>
    <lineage>
        <taxon>Bacteria</taxon>
        <taxon>Pseudomonadati</taxon>
        <taxon>Pseudomonadota</taxon>
        <taxon>Gammaproteobacteria</taxon>
        <taxon>Pseudomonadales</taxon>
        <taxon>Pseudomonadaceae</taxon>
        <taxon>Metapseudomonas</taxon>
    </lineage>
</organism>
<protein>
    <recommendedName>
        <fullName evidence="1">Bacterial phospholipase C C-terminal domain-containing protein</fullName>
    </recommendedName>
</protein>
<reference evidence="2 3" key="1">
    <citation type="submission" date="2019-12" db="EMBL/GenBank/DDBJ databases">
        <title>complete genome sequences of Pseudomonas otitidis str. WP8-S17-CRE-03 isolated from wastewater treatment plant effluent.</title>
        <authorList>
            <person name="Sekizuka T."/>
            <person name="Itokawa K."/>
            <person name="Yatsu K."/>
            <person name="Inamine Y."/>
            <person name="Kuroda M."/>
        </authorList>
    </citation>
    <scope>NUCLEOTIDE SEQUENCE [LARGE SCALE GENOMIC DNA]</scope>
    <source>
        <strain evidence="2 3">WP8-S17-CRE-03</strain>
    </source>
</reference>
<dbReference type="GO" id="GO:0004629">
    <property type="term" value="F:phospholipase C activity"/>
    <property type="evidence" value="ECO:0007669"/>
    <property type="project" value="InterPro"/>
</dbReference>
<dbReference type="Proteomes" id="UP000515591">
    <property type="component" value="Chromosome"/>
</dbReference>
<dbReference type="InterPro" id="IPR008475">
    <property type="entry name" value="PLipase_C_C"/>
</dbReference>
<feature type="domain" description="Bacterial phospholipase C C-terminal" evidence="1">
    <location>
        <begin position="27"/>
        <end position="109"/>
    </location>
</feature>
<sequence>MHGPNGFLRVFRGNLRVAAADRRAPQPEVRIDHDPLFGRLVVQLVNRGLKPLRMTVKDNVYYRGESQTLTVAPGQRREVRYSLRSSGNWYDFSVSAQGVEGFLRRFSGHLEDGRPSFSDPGMGLGTLTF</sequence>
<evidence type="ECO:0000313" key="2">
    <source>
        <dbReference type="EMBL" id="BBT16730.1"/>
    </source>
</evidence>
<dbReference type="EMBL" id="AP022213">
    <property type="protein sequence ID" value="BBT16730.1"/>
    <property type="molecule type" value="Genomic_DNA"/>
</dbReference>